<proteinExistence type="predicted"/>
<feature type="compositionally biased region" description="Basic and acidic residues" evidence="1">
    <location>
        <begin position="41"/>
        <end position="50"/>
    </location>
</feature>
<dbReference type="RefSeq" id="XP_006814241.1">
    <property type="nucleotide sequence ID" value="XM_006814178.1"/>
</dbReference>
<evidence type="ECO:0000256" key="1">
    <source>
        <dbReference type="SAM" id="MobiDB-lite"/>
    </source>
</evidence>
<feature type="region of interest" description="Disordered" evidence="1">
    <location>
        <begin position="1"/>
        <end position="101"/>
    </location>
</feature>
<dbReference type="GeneID" id="102803528"/>
<name>A0ABM0M2K0_SACKO</name>
<gene>
    <name evidence="3" type="primary">LOC102803528</name>
</gene>
<dbReference type="Proteomes" id="UP000694865">
    <property type="component" value="Unplaced"/>
</dbReference>
<feature type="compositionally biased region" description="Acidic residues" evidence="1">
    <location>
        <begin position="14"/>
        <end position="28"/>
    </location>
</feature>
<organism evidence="2 3">
    <name type="scientific">Saccoglossus kowalevskii</name>
    <name type="common">Acorn worm</name>
    <dbReference type="NCBI Taxonomy" id="10224"/>
    <lineage>
        <taxon>Eukaryota</taxon>
        <taxon>Metazoa</taxon>
        <taxon>Hemichordata</taxon>
        <taxon>Enteropneusta</taxon>
        <taxon>Harrimaniidae</taxon>
        <taxon>Saccoglossus</taxon>
    </lineage>
</organism>
<reference evidence="3" key="1">
    <citation type="submission" date="2025-08" db="UniProtKB">
        <authorList>
            <consortium name="RefSeq"/>
        </authorList>
    </citation>
    <scope>IDENTIFICATION</scope>
    <source>
        <tissue evidence="3">Testes</tissue>
    </source>
</reference>
<keyword evidence="2" id="KW-1185">Reference proteome</keyword>
<sequence length="101" mass="11016">PIRKSERSSVGSVEEVDLGDVMDSDELDAFLGPEVSAKNQPRSDDKKTKDEDDITGAIVVQEDNTELDDDSFKESPPPSVNECDDTVDDQKDCPAKETPTS</sequence>
<evidence type="ECO:0000313" key="2">
    <source>
        <dbReference type="Proteomes" id="UP000694865"/>
    </source>
</evidence>
<protein>
    <submittedName>
        <fullName evidence="3">Uncharacterized protein LOC102803528</fullName>
    </submittedName>
</protein>
<accession>A0ABM0M2K0</accession>
<feature type="non-terminal residue" evidence="3">
    <location>
        <position position="1"/>
    </location>
</feature>
<evidence type="ECO:0000313" key="3">
    <source>
        <dbReference type="RefSeq" id="XP_006814241.1"/>
    </source>
</evidence>